<evidence type="ECO:0000256" key="2">
    <source>
        <dbReference type="ARBA" id="ARBA00022448"/>
    </source>
</evidence>
<evidence type="ECO:0000256" key="8">
    <source>
        <dbReference type="ARBA" id="ARBA00023170"/>
    </source>
</evidence>
<dbReference type="InterPro" id="IPR039426">
    <property type="entry name" value="TonB-dep_rcpt-like"/>
</dbReference>
<evidence type="ECO:0000256" key="1">
    <source>
        <dbReference type="ARBA" id="ARBA00004571"/>
    </source>
</evidence>
<keyword evidence="16" id="KW-1185">Reference proteome</keyword>
<evidence type="ECO:0000256" key="10">
    <source>
        <dbReference type="PROSITE-ProRule" id="PRU01360"/>
    </source>
</evidence>
<accession>A0A1G4GA37</accession>
<gene>
    <name evidence="15" type="primary">btuB 5</name>
    <name evidence="15" type="ORF">ING2E5A_2569</name>
</gene>
<dbReference type="Pfam" id="PF00593">
    <property type="entry name" value="TonB_dep_Rec_b-barrel"/>
    <property type="match status" value="1"/>
</dbReference>
<dbReference type="Gene3D" id="2.40.170.20">
    <property type="entry name" value="TonB-dependent receptor, beta-barrel domain"/>
    <property type="match status" value="1"/>
</dbReference>
<protein>
    <submittedName>
        <fullName evidence="15">Vitamin B12 transporter BtuB</fullName>
    </submittedName>
</protein>
<evidence type="ECO:0000313" key="16">
    <source>
        <dbReference type="Proteomes" id="UP000178485"/>
    </source>
</evidence>
<dbReference type="PANTHER" id="PTHR30069">
    <property type="entry name" value="TONB-DEPENDENT OUTER MEMBRANE RECEPTOR"/>
    <property type="match status" value="1"/>
</dbReference>
<evidence type="ECO:0000256" key="4">
    <source>
        <dbReference type="ARBA" id="ARBA00022692"/>
    </source>
</evidence>
<name>A0A1G4GA37_9BACT</name>
<keyword evidence="6 11" id="KW-0798">TonB box</keyword>
<dbReference type="RefSeq" id="WP_071137664.1">
    <property type="nucleotide sequence ID" value="NZ_LT608328.1"/>
</dbReference>
<feature type="domain" description="TonB-dependent receptor-like beta-barrel" evidence="13">
    <location>
        <begin position="234"/>
        <end position="602"/>
    </location>
</feature>
<evidence type="ECO:0000256" key="7">
    <source>
        <dbReference type="ARBA" id="ARBA00023136"/>
    </source>
</evidence>
<dbReference type="Pfam" id="PF07715">
    <property type="entry name" value="Plug"/>
    <property type="match status" value="1"/>
</dbReference>
<keyword evidence="9 10" id="KW-0998">Cell outer membrane</keyword>
<dbReference type="GO" id="GO:0044718">
    <property type="term" value="P:siderophore transmembrane transport"/>
    <property type="evidence" value="ECO:0007669"/>
    <property type="project" value="TreeGrafter"/>
</dbReference>
<feature type="chain" id="PRO_5009604026" evidence="12">
    <location>
        <begin position="21"/>
        <end position="628"/>
    </location>
</feature>
<evidence type="ECO:0000256" key="11">
    <source>
        <dbReference type="RuleBase" id="RU003357"/>
    </source>
</evidence>
<feature type="domain" description="TonB-dependent receptor plug" evidence="14">
    <location>
        <begin position="48"/>
        <end position="164"/>
    </location>
</feature>
<dbReference type="AlphaFoldDB" id="A0A1G4GA37"/>
<dbReference type="SUPFAM" id="SSF56935">
    <property type="entry name" value="Porins"/>
    <property type="match status" value="1"/>
</dbReference>
<dbReference type="InterPro" id="IPR037066">
    <property type="entry name" value="Plug_dom_sf"/>
</dbReference>
<dbReference type="PANTHER" id="PTHR30069:SF29">
    <property type="entry name" value="HEMOGLOBIN AND HEMOGLOBIN-HAPTOGLOBIN-BINDING PROTEIN 1-RELATED"/>
    <property type="match status" value="1"/>
</dbReference>
<dbReference type="CDD" id="cd01347">
    <property type="entry name" value="ligand_gated_channel"/>
    <property type="match status" value="1"/>
</dbReference>
<dbReference type="KEGG" id="pmuc:ING2E5A_2569"/>
<dbReference type="Gene3D" id="2.170.130.10">
    <property type="entry name" value="TonB-dependent receptor, plug domain"/>
    <property type="match status" value="1"/>
</dbReference>
<comment type="subcellular location">
    <subcellularLocation>
        <location evidence="1 10">Cell outer membrane</location>
        <topology evidence="1 10">Multi-pass membrane protein</topology>
    </subcellularLocation>
</comment>
<dbReference type="InterPro" id="IPR012910">
    <property type="entry name" value="Plug_dom"/>
</dbReference>
<dbReference type="GO" id="GO:0009279">
    <property type="term" value="C:cell outer membrane"/>
    <property type="evidence" value="ECO:0007669"/>
    <property type="project" value="UniProtKB-SubCell"/>
</dbReference>
<keyword evidence="4 10" id="KW-0812">Transmembrane</keyword>
<feature type="signal peptide" evidence="12">
    <location>
        <begin position="1"/>
        <end position="20"/>
    </location>
</feature>
<proteinExistence type="inferred from homology"/>
<keyword evidence="7 10" id="KW-0472">Membrane</keyword>
<evidence type="ECO:0000313" key="15">
    <source>
        <dbReference type="EMBL" id="SCM59365.1"/>
    </source>
</evidence>
<evidence type="ECO:0000256" key="9">
    <source>
        <dbReference type="ARBA" id="ARBA00023237"/>
    </source>
</evidence>
<evidence type="ECO:0000259" key="14">
    <source>
        <dbReference type="Pfam" id="PF07715"/>
    </source>
</evidence>
<evidence type="ECO:0000256" key="3">
    <source>
        <dbReference type="ARBA" id="ARBA00022452"/>
    </source>
</evidence>
<comment type="similarity">
    <text evidence="10 11">Belongs to the TonB-dependent receptor family.</text>
</comment>
<reference evidence="15 16" key="1">
    <citation type="submission" date="2016-08" db="EMBL/GenBank/DDBJ databases">
        <authorList>
            <person name="Seilhamer J.J."/>
        </authorList>
    </citation>
    <scope>NUCLEOTIDE SEQUENCE [LARGE SCALE GENOMIC DNA]</scope>
    <source>
        <strain evidence="15">ING2-E5A</strain>
    </source>
</reference>
<dbReference type="Proteomes" id="UP000178485">
    <property type="component" value="Chromosome i"/>
</dbReference>
<sequence length="628" mass="69676">MNRLALLLCSCLALFPSVYADGEQPPQIGDSIRLDEVIVTGTMPKVNLRNLPMSVSIVGEGEIRNRLEPSLLPLLTEEVPGLFITQRGTMGYGVAAGAAGGMSIRGIGGTPTSGLLVLIDGHPQFMGLMGHPLADSYQSVMTERVEVVRGPASVLYGSNAMGGVINIITRKPKQEGTHHSVRFMYGSHQTLSSEAYGGWKGERLYLNGNIGLNRSEGHRENMGFEQLSGYGKAGYNINPNWSSFVDFNISNTQSSNPGTVSSPLSDNDADVTRGMSSFSIENEYDRTSGAIRFYYNFGRHKINDGYLAGEPPKPYRFHSTDRMLGFSLFQSYTLFEGNKTTAGVDFQRFGGKAENRYSNGSNNAVLADIQLDNIAGYLNLQQSLLENSLTLNVGIRLDNHEENGSEWIPQLGLSYTPSPTSVIKGIVSKGFRNPTIREMYMFPPQNPDLLPERLMNYELSFMHALPGNRLDFGINLYYIKGENMIQAVPVEGRPMNLNAGRVENRGIEINARYLASREIRLSANYSLLEMTHKLLAAPEHKLHLGATYTKRKWNLSTGLQYIGNLYIAITPQPVRESFLLWNARIHYRALDWLTLFLKGENLLGEEYEINAGYPMPKTTAFGGFQLQF</sequence>
<dbReference type="GO" id="GO:0015344">
    <property type="term" value="F:siderophore uptake transmembrane transporter activity"/>
    <property type="evidence" value="ECO:0007669"/>
    <property type="project" value="TreeGrafter"/>
</dbReference>
<evidence type="ECO:0000256" key="5">
    <source>
        <dbReference type="ARBA" id="ARBA00022729"/>
    </source>
</evidence>
<evidence type="ECO:0000259" key="13">
    <source>
        <dbReference type="Pfam" id="PF00593"/>
    </source>
</evidence>
<organism evidence="15 16">
    <name type="scientific">Petrimonas mucosa</name>
    <dbReference type="NCBI Taxonomy" id="1642646"/>
    <lineage>
        <taxon>Bacteria</taxon>
        <taxon>Pseudomonadati</taxon>
        <taxon>Bacteroidota</taxon>
        <taxon>Bacteroidia</taxon>
        <taxon>Bacteroidales</taxon>
        <taxon>Dysgonomonadaceae</taxon>
        <taxon>Petrimonas</taxon>
    </lineage>
</organism>
<keyword evidence="3 10" id="KW-1134">Transmembrane beta strand</keyword>
<evidence type="ECO:0000256" key="12">
    <source>
        <dbReference type="SAM" id="SignalP"/>
    </source>
</evidence>
<dbReference type="EMBL" id="LT608328">
    <property type="protein sequence ID" value="SCM59365.1"/>
    <property type="molecule type" value="Genomic_DNA"/>
</dbReference>
<dbReference type="InterPro" id="IPR000531">
    <property type="entry name" value="Beta-barrel_TonB"/>
</dbReference>
<dbReference type="PROSITE" id="PS52016">
    <property type="entry name" value="TONB_DEPENDENT_REC_3"/>
    <property type="match status" value="1"/>
</dbReference>
<keyword evidence="2 10" id="KW-0813">Transport</keyword>
<keyword evidence="5 12" id="KW-0732">Signal</keyword>
<dbReference type="STRING" id="1642646.ING2E5A_2569"/>
<evidence type="ECO:0000256" key="6">
    <source>
        <dbReference type="ARBA" id="ARBA00023077"/>
    </source>
</evidence>
<keyword evidence="8" id="KW-0675">Receptor</keyword>
<dbReference type="InterPro" id="IPR036942">
    <property type="entry name" value="Beta-barrel_TonB_sf"/>
</dbReference>